<dbReference type="Pfam" id="PF07560">
    <property type="entry name" value="DUF1539"/>
    <property type="match status" value="2"/>
</dbReference>
<keyword evidence="4" id="KW-1185">Reference proteome</keyword>
<dbReference type="KEGG" id="cfe:BAE80984.1"/>
<feature type="domain" description="DUF1539" evidence="1">
    <location>
        <begin position="186"/>
        <end position="308"/>
    </location>
</feature>
<evidence type="ECO:0000313" key="3">
    <source>
        <dbReference type="EMBL" id="BAE80984.1"/>
    </source>
</evidence>
<evidence type="ECO:0000313" key="4">
    <source>
        <dbReference type="Proteomes" id="UP000001260"/>
    </source>
</evidence>
<dbReference type="RefSeq" id="WP_011457766.1">
    <property type="nucleotide sequence ID" value="NC_007899.1"/>
</dbReference>
<sequence>MDISANTATGRDIDQNLTAREFLNAAYPNADQQVALINGARVNATLLGISLGESDDDVLNLPAAVVFPDLMLGPIARPTSLDLDTSHSLDHHAEILPNIPDEEPISPSDPRYMFLQNNFPEVEPEHYSRHIELLASLAGIEAENFDLLQLPMNAFVPTPAPQPDYQPLSLEEAQERFSDISPEAYADQNNAFIRNLIENSPKRWDFVNRLRNNITSITPSLSLRREWFTILDVIVKKSDPDLEGKETQDLARAYLFKIYSILKNSDVSQERKLELLKYVASYKNSPAHLWLEAMQQELALQKEIDPKTMAFHTEEGACAAGVSGISSRRILLPTLKSKPSTKEFNDYIKLLKNLLSRPVCTEMDNIHLAPTNDEYLESLTRNSPKTWKPIREPLEKRIKELTPNSSIHNAWSRILLVLSTARDRLMSSQEAQALSQSTMYQLLQLLNNPKIPQDKKLSILSNIASYSNRCAPTWVRTTGQELQAIFNANDVSTNIVFSWVQIFKEHLLAQICRDEREWHIMTAFKHQYGAELGLDNTGVFLDTYTRTLASDRYRTKHENYLQEFLNAYETSGEGLVNSALSQALGGSQDQILALRDIILADLTAIGIPEEYRADIMTEVFFPEDNNYNPSREAILYLLLKEGVITAQDRSSTP</sequence>
<dbReference type="InterPro" id="IPR011436">
    <property type="entry name" value="DUF1539"/>
</dbReference>
<organism evidence="3 4">
    <name type="scientific">Chlamydia felis (strain Fe/C-56)</name>
    <name type="common">Chlamydophila felis</name>
    <dbReference type="NCBI Taxonomy" id="264202"/>
    <lineage>
        <taxon>Bacteria</taxon>
        <taxon>Pseudomonadati</taxon>
        <taxon>Chlamydiota</taxon>
        <taxon>Chlamydiia</taxon>
        <taxon>Chlamydiales</taxon>
        <taxon>Chlamydiaceae</taxon>
        <taxon>Chlamydia/Chlamydophila group</taxon>
        <taxon>Chlamydia</taxon>
    </lineage>
</organism>
<dbReference type="EMBL" id="AP006861">
    <property type="protein sequence ID" value="BAE80984.1"/>
    <property type="molecule type" value="Genomic_DNA"/>
</dbReference>
<dbReference type="HOGENOM" id="CLU_014387_0_0_0"/>
<evidence type="ECO:0000259" key="1">
    <source>
        <dbReference type="Pfam" id="PF07560"/>
    </source>
</evidence>
<dbReference type="Proteomes" id="UP000001260">
    <property type="component" value="Chromosome"/>
</dbReference>
<gene>
    <name evidence="3" type="ordered locus">CF0212</name>
</gene>
<proteinExistence type="predicted"/>
<accession>Q255Q4</accession>
<protein>
    <submittedName>
        <fullName evidence="3">Uncharacterized protein</fullName>
    </submittedName>
</protein>
<dbReference type="AlphaFoldDB" id="Q255Q4"/>
<dbReference type="InterPro" id="IPR013044">
    <property type="entry name" value="DUF1548"/>
</dbReference>
<name>Q255Q4_CHLFF</name>
<dbReference type="STRING" id="264202.gene:10544022"/>
<dbReference type="Pfam" id="PF07579">
    <property type="entry name" value="DUF1548"/>
    <property type="match status" value="1"/>
</dbReference>
<feature type="domain" description="DUF1539" evidence="1">
    <location>
        <begin position="369"/>
        <end position="496"/>
    </location>
</feature>
<reference evidence="3 4" key="1">
    <citation type="journal article" date="2006" name="DNA Res.">
        <title>Genome sequence of the cat pathogen, Chlamydophila felis.</title>
        <authorList>
            <person name="Azuma Y."/>
            <person name="Hirakawa H."/>
            <person name="Yamashita A."/>
            <person name="Cai Y."/>
            <person name="Rahman M.A."/>
            <person name="Suzuki H."/>
            <person name="Mitaku S."/>
            <person name="Toh H."/>
            <person name="Goto S."/>
            <person name="Murakami T."/>
            <person name="Sugi K."/>
            <person name="Hayashi H."/>
            <person name="Fukushi H."/>
            <person name="Hattori M."/>
            <person name="Kuhara S."/>
            <person name="Shirai M."/>
        </authorList>
    </citation>
    <scope>NUCLEOTIDE SEQUENCE [LARGE SCALE GENOMIC DNA]</scope>
    <source>
        <strain evidence="3 4">Fe/C-56</strain>
    </source>
</reference>
<evidence type="ECO:0000259" key="2">
    <source>
        <dbReference type="Pfam" id="PF07579"/>
    </source>
</evidence>
<feature type="domain" description="DUF1548" evidence="2">
    <location>
        <begin position="513"/>
        <end position="644"/>
    </location>
</feature>